<dbReference type="InterPro" id="IPR033644">
    <property type="entry name" value="Ferrochelatase_C"/>
</dbReference>
<dbReference type="HAMAP" id="MF_00323">
    <property type="entry name" value="Ferrochelatase"/>
    <property type="match status" value="1"/>
</dbReference>
<dbReference type="CDD" id="cd03411">
    <property type="entry name" value="Ferrochelatase_N"/>
    <property type="match status" value="1"/>
</dbReference>
<dbReference type="EC" id="4.98.1.1" evidence="9 10"/>
<feature type="binding site" evidence="9">
    <location>
        <position position="194"/>
    </location>
    <ligand>
        <name>Fe(2+)</name>
        <dbReference type="ChEBI" id="CHEBI:29033"/>
    </ligand>
</feature>
<evidence type="ECO:0000256" key="4">
    <source>
        <dbReference type="ARBA" id="ARBA00023004"/>
    </source>
</evidence>
<dbReference type="EMBL" id="PDDX01000001">
    <property type="protein sequence ID" value="PHI30032.1"/>
    <property type="molecule type" value="Genomic_DNA"/>
</dbReference>
<evidence type="ECO:0000256" key="7">
    <source>
        <dbReference type="ARBA" id="ARBA00023244"/>
    </source>
</evidence>
<evidence type="ECO:0000256" key="2">
    <source>
        <dbReference type="ARBA" id="ARBA00022490"/>
    </source>
</evidence>
<dbReference type="GO" id="GO:0046872">
    <property type="term" value="F:metal ion binding"/>
    <property type="evidence" value="ECO:0007669"/>
    <property type="project" value="UniProtKB-KW"/>
</dbReference>
<evidence type="ECO:0000256" key="3">
    <source>
        <dbReference type="ARBA" id="ARBA00022723"/>
    </source>
</evidence>
<protein>
    <recommendedName>
        <fullName evidence="9 10">Ferrochelatase</fullName>
        <ecNumber evidence="9 10">4.98.1.1</ecNumber>
    </recommendedName>
    <alternativeName>
        <fullName evidence="9">Heme synthase</fullName>
    </alternativeName>
    <alternativeName>
        <fullName evidence="9">Protoheme ferro-lyase</fullName>
    </alternativeName>
</protein>
<dbReference type="InterPro" id="IPR033659">
    <property type="entry name" value="Ferrochelatase_N"/>
</dbReference>
<evidence type="ECO:0000256" key="6">
    <source>
        <dbReference type="ARBA" id="ARBA00023239"/>
    </source>
</evidence>
<dbReference type="InterPro" id="IPR001015">
    <property type="entry name" value="Ferrochelatase"/>
</dbReference>
<comment type="similarity">
    <text evidence="1 9 10">Belongs to the ferrochelatase family.</text>
</comment>
<comment type="subcellular location">
    <subcellularLocation>
        <location evidence="9 10">Cytoplasm</location>
    </subcellularLocation>
</comment>
<keyword evidence="4 9" id="KW-0408">Iron</keyword>
<dbReference type="GO" id="GO:0004325">
    <property type="term" value="F:ferrochelatase activity"/>
    <property type="evidence" value="ECO:0007669"/>
    <property type="project" value="UniProtKB-UniRule"/>
</dbReference>
<comment type="caution">
    <text evidence="11">The sequence shown here is derived from an EMBL/GenBank/DDBJ whole genome shotgun (WGS) entry which is preliminary data.</text>
</comment>
<evidence type="ECO:0000313" key="12">
    <source>
        <dbReference type="Proteomes" id="UP000224974"/>
    </source>
</evidence>
<dbReference type="NCBIfam" id="TIGR00109">
    <property type="entry name" value="hemH"/>
    <property type="match status" value="1"/>
</dbReference>
<dbReference type="FunFam" id="3.40.50.1400:FF:000002">
    <property type="entry name" value="Ferrochelatase"/>
    <property type="match status" value="1"/>
</dbReference>
<evidence type="ECO:0000256" key="5">
    <source>
        <dbReference type="ARBA" id="ARBA00023133"/>
    </source>
</evidence>
<dbReference type="PANTHER" id="PTHR11108:SF1">
    <property type="entry name" value="FERROCHELATASE, MITOCHONDRIAL"/>
    <property type="match status" value="1"/>
</dbReference>
<keyword evidence="2 9" id="KW-0963">Cytoplasm</keyword>
<feature type="binding site" evidence="9">
    <location>
        <position position="275"/>
    </location>
    <ligand>
        <name>Fe(2+)</name>
        <dbReference type="ChEBI" id="CHEBI:29033"/>
    </ligand>
</feature>
<dbReference type="AlphaFoldDB" id="A0A2C6DNX3"/>
<keyword evidence="6 9" id="KW-0456">Lyase</keyword>
<dbReference type="Proteomes" id="UP000224974">
    <property type="component" value="Unassembled WGS sequence"/>
</dbReference>
<proteinExistence type="inferred from homology"/>
<keyword evidence="5 9" id="KW-0350">Heme biosynthesis</keyword>
<dbReference type="GO" id="GO:0006783">
    <property type="term" value="P:heme biosynthetic process"/>
    <property type="evidence" value="ECO:0007669"/>
    <property type="project" value="UniProtKB-UniRule"/>
</dbReference>
<dbReference type="CDD" id="cd00419">
    <property type="entry name" value="Ferrochelatase_C"/>
    <property type="match status" value="1"/>
</dbReference>
<evidence type="ECO:0000313" key="11">
    <source>
        <dbReference type="EMBL" id="PHI30032.1"/>
    </source>
</evidence>
<dbReference type="SUPFAM" id="SSF53800">
    <property type="entry name" value="Chelatase"/>
    <property type="match status" value="1"/>
</dbReference>
<comment type="catalytic activity">
    <reaction evidence="9 10">
        <text>heme b + 2 H(+) = protoporphyrin IX + Fe(2+)</text>
        <dbReference type="Rhea" id="RHEA:22584"/>
        <dbReference type="ChEBI" id="CHEBI:15378"/>
        <dbReference type="ChEBI" id="CHEBI:29033"/>
        <dbReference type="ChEBI" id="CHEBI:57306"/>
        <dbReference type="ChEBI" id="CHEBI:60344"/>
        <dbReference type="EC" id="4.98.1.1"/>
    </reaction>
</comment>
<dbReference type="STRING" id="1111728.GCA_000427805_03115"/>
<dbReference type="PROSITE" id="PS00534">
    <property type="entry name" value="FERROCHELATASE"/>
    <property type="match status" value="1"/>
</dbReference>
<keyword evidence="12" id="KW-1185">Reference proteome</keyword>
<reference evidence="12" key="1">
    <citation type="submission" date="2017-09" db="EMBL/GenBank/DDBJ databases">
        <title>FDA dAtabase for Regulatory Grade micrObial Sequences (FDA-ARGOS): Supporting development and validation of Infectious Disease Dx tests.</title>
        <authorList>
            <person name="Minogue T."/>
            <person name="Wolcott M."/>
            <person name="Wasieloski L."/>
            <person name="Aguilar W."/>
            <person name="Moore D."/>
            <person name="Tallon L."/>
            <person name="Sadzewicz L."/>
            <person name="Ott S."/>
            <person name="Zhao X."/>
            <person name="Nagaraj S."/>
            <person name="Vavikolanu K."/>
            <person name="Aluvathingal J."/>
            <person name="Nadendla S."/>
            <person name="Sichtig H."/>
        </authorList>
    </citation>
    <scope>NUCLEOTIDE SEQUENCE [LARGE SCALE GENOMIC DNA]</scope>
    <source>
        <strain evidence="12">FDAARGOS_387</strain>
    </source>
</reference>
<evidence type="ECO:0000256" key="8">
    <source>
        <dbReference type="ARBA" id="ARBA00024536"/>
    </source>
</evidence>
<comment type="pathway">
    <text evidence="9 10">Porphyrin-containing compound metabolism; protoheme biosynthesis; protoheme from protoporphyrin-IX: step 1/1.</text>
</comment>
<evidence type="ECO:0000256" key="9">
    <source>
        <dbReference type="HAMAP-Rule" id="MF_00323"/>
    </source>
</evidence>
<dbReference type="InterPro" id="IPR019772">
    <property type="entry name" value="Ferrochelatase_AS"/>
</dbReference>
<dbReference type="PANTHER" id="PTHR11108">
    <property type="entry name" value="FERROCHELATASE"/>
    <property type="match status" value="1"/>
</dbReference>
<comment type="catalytic activity">
    <reaction evidence="8">
        <text>Fe-coproporphyrin III + 2 H(+) = coproporphyrin III + Fe(2+)</text>
        <dbReference type="Rhea" id="RHEA:49572"/>
        <dbReference type="ChEBI" id="CHEBI:15378"/>
        <dbReference type="ChEBI" id="CHEBI:29033"/>
        <dbReference type="ChEBI" id="CHEBI:68438"/>
        <dbReference type="ChEBI" id="CHEBI:131725"/>
        <dbReference type="EC" id="4.99.1.9"/>
    </reaction>
    <physiologicalReaction direction="right-to-left" evidence="8">
        <dbReference type="Rhea" id="RHEA:49574"/>
    </physiologicalReaction>
</comment>
<evidence type="ECO:0000256" key="10">
    <source>
        <dbReference type="RuleBase" id="RU000607"/>
    </source>
</evidence>
<keyword evidence="7 9" id="KW-0627">Porphyrin biosynthesis</keyword>
<evidence type="ECO:0000256" key="1">
    <source>
        <dbReference type="ARBA" id="ARBA00007718"/>
    </source>
</evidence>
<keyword evidence="3 9" id="KW-0479">Metal-binding</keyword>
<sequence>MPQTKTGILLVNLGTPDAPTGPAVKRYLSQFLHDRRVVDTKRIIWCPLLHWVILPIRVPKVVKLYQDVWMDEGSPLLVYSRRQQQALAKRLPETPVELAMTYGSPSIKQALASLKSQQVNRLVVLPLYPQYSCSTTAAVWDALAAEFRQTRDLPQVVFIRDYAEHPLYIKALTESIKSSFEQHGQPDILLFSYHGIPQRYADEGDVYPLRCEDTTRAVVKALGLDESQYKMTYQSRFGREPWLQPYTDETLKSLPKKGVKSVQVISPGFSADCLETIEEIDKQNREFFLEQGGERYYYIPALNDSPAHIDLLQALVTSKT</sequence>
<dbReference type="OrthoDB" id="9809741at2"/>
<dbReference type="Gene3D" id="3.40.50.1400">
    <property type="match status" value="2"/>
</dbReference>
<organism evidence="11 12">
    <name type="scientific">Budvicia aquatica</name>
    <dbReference type="NCBI Taxonomy" id="82979"/>
    <lineage>
        <taxon>Bacteria</taxon>
        <taxon>Pseudomonadati</taxon>
        <taxon>Pseudomonadota</taxon>
        <taxon>Gammaproteobacteria</taxon>
        <taxon>Enterobacterales</taxon>
        <taxon>Budviciaceae</taxon>
        <taxon>Budvicia</taxon>
    </lineage>
</organism>
<dbReference type="UniPathway" id="UPA00252">
    <property type="reaction ID" value="UER00325"/>
</dbReference>
<gene>
    <name evidence="9" type="primary">hemH</name>
    <name evidence="11" type="ORF">CRN84_12115</name>
</gene>
<dbReference type="GO" id="GO:0005737">
    <property type="term" value="C:cytoplasm"/>
    <property type="evidence" value="ECO:0007669"/>
    <property type="project" value="UniProtKB-SubCell"/>
</dbReference>
<dbReference type="Pfam" id="PF00762">
    <property type="entry name" value="Ferrochelatase"/>
    <property type="match status" value="1"/>
</dbReference>
<comment type="function">
    <text evidence="9 10">Catalyzes the ferrous insertion into protoporphyrin IX.</text>
</comment>
<accession>A0A2C6DNX3</accession>
<dbReference type="RefSeq" id="WP_029095458.1">
    <property type="nucleotide sequence ID" value="NZ_BRLG01000008.1"/>
</dbReference>
<name>A0A2C6DNX3_9GAMM</name>